<sequence length="234" mass="25430">MTDGYYAGVYWPARKESAEACARRAESLFQGLAPLEPTWANWYGTDKSREEALERRLAPHASTFEQLFASRKHQLLGGFSLTAWNGEPQGSATGILLRCGLSSTSVGNSCTLNPPRQGPVAQRVTTAEVMTRALRTMALAWEPAWGVATSDTHRAEVLKASEPGTFVGWVMYFSRSQGTIPALPAPVRVESVEDKGSLVILTPERFTATNAEHVSLAASVRELLDRAGLLGPLR</sequence>
<evidence type="ECO:0000313" key="2">
    <source>
        <dbReference type="EMBL" id="NMO14843.1"/>
    </source>
</evidence>
<comment type="caution">
    <text evidence="2">The sequence shown here is derived from an EMBL/GenBank/DDBJ whole genome shotgun (WGS) entry which is preliminary data.</text>
</comment>
<evidence type="ECO:0000313" key="3">
    <source>
        <dbReference type="Proteomes" id="UP000518300"/>
    </source>
</evidence>
<reference evidence="2 3" key="1">
    <citation type="submission" date="2020-04" db="EMBL/GenBank/DDBJ databases">
        <title>Draft genome of Pyxidicoccus fallax type strain.</title>
        <authorList>
            <person name="Whitworth D.E."/>
        </authorList>
    </citation>
    <scope>NUCLEOTIDE SEQUENCE [LARGE SCALE GENOMIC DNA]</scope>
    <source>
        <strain evidence="2 3">DSM 14698</strain>
    </source>
</reference>
<protein>
    <recommendedName>
        <fullName evidence="1">Immunity protein 52 domain-containing protein</fullName>
    </recommendedName>
</protein>
<dbReference type="RefSeq" id="WP_169344137.1">
    <property type="nucleotide sequence ID" value="NZ_JABBJJ010000026.1"/>
</dbReference>
<name>A0A848LDG8_9BACT</name>
<evidence type="ECO:0000259" key="1">
    <source>
        <dbReference type="Pfam" id="PF15579"/>
    </source>
</evidence>
<accession>A0A848LDG8</accession>
<feature type="domain" description="Immunity protein 52" evidence="1">
    <location>
        <begin position="3"/>
        <end position="233"/>
    </location>
</feature>
<proteinExistence type="predicted"/>
<dbReference type="AlphaFoldDB" id="A0A848LDG8"/>
<gene>
    <name evidence="2" type="ORF">HG543_08225</name>
</gene>
<keyword evidence="3" id="KW-1185">Reference proteome</keyword>
<dbReference type="InterPro" id="IPR028969">
    <property type="entry name" value="Imm52"/>
</dbReference>
<dbReference type="Pfam" id="PF15579">
    <property type="entry name" value="Imm52"/>
    <property type="match status" value="1"/>
</dbReference>
<organism evidence="2 3">
    <name type="scientific">Pyxidicoccus fallax</name>
    <dbReference type="NCBI Taxonomy" id="394095"/>
    <lineage>
        <taxon>Bacteria</taxon>
        <taxon>Pseudomonadati</taxon>
        <taxon>Myxococcota</taxon>
        <taxon>Myxococcia</taxon>
        <taxon>Myxococcales</taxon>
        <taxon>Cystobacterineae</taxon>
        <taxon>Myxococcaceae</taxon>
        <taxon>Pyxidicoccus</taxon>
    </lineage>
</organism>
<dbReference type="Proteomes" id="UP000518300">
    <property type="component" value="Unassembled WGS sequence"/>
</dbReference>
<dbReference type="EMBL" id="JABBJJ010000026">
    <property type="protein sequence ID" value="NMO14843.1"/>
    <property type="molecule type" value="Genomic_DNA"/>
</dbReference>